<evidence type="ECO:0000256" key="5">
    <source>
        <dbReference type="ARBA" id="ARBA00022801"/>
    </source>
</evidence>
<name>L1NEZ1_9BACT</name>
<evidence type="ECO:0000259" key="10">
    <source>
        <dbReference type="Pfam" id="PF00675"/>
    </source>
</evidence>
<keyword evidence="9" id="KW-0732">Signal</keyword>
<keyword evidence="13" id="KW-1185">Reference proteome</keyword>
<dbReference type="InterPro" id="IPR050626">
    <property type="entry name" value="Peptidase_M16"/>
</dbReference>
<dbReference type="PANTHER" id="PTHR43690:SF17">
    <property type="entry name" value="PROTEIN YHJJ"/>
    <property type="match status" value="1"/>
</dbReference>
<accession>L1NEZ1</accession>
<feature type="signal peptide" evidence="9">
    <location>
        <begin position="1"/>
        <end position="22"/>
    </location>
</feature>
<dbReference type="GO" id="GO:0004222">
    <property type="term" value="F:metalloendopeptidase activity"/>
    <property type="evidence" value="ECO:0007669"/>
    <property type="project" value="InterPro"/>
</dbReference>
<reference evidence="12 13" key="1">
    <citation type="submission" date="2012-05" db="EMBL/GenBank/DDBJ databases">
        <authorList>
            <person name="Weinstock G."/>
            <person name="Sodergren E."/>
            <person name="Lobos E.A."/>
            <person name="Fulton L."/>
            <person name="Fulton R."/>
            <person name="Courtney L."/>
            <person name="Fronick C."/>
            <person name="O'Laughlin M."/>
            <person name="Godfrey J."/>
            <person name="Wilson R.M."/>
            <person name="Miner T."/>
            <person name="Farmer C."/>
            <person name="Delehaunty K."/>
            <person name="Cordes M."/>
            <person name="Minx P."/>
            <person name="Tomlinson C."/>
            <person name="Chen J."/>
            <person name="Wollam A."/>
            <person name="Pepin K.H."/>
            <person name="Bhonagiri V."/>
            <person name="Zhang X."/>
            <person name="Suruliraj S."/>
            <person name="Warren W."/>
            <person name="Mitreva M."/>
            <person name="Mardis E.R."/>
            <person name="Wilson R.K."/>
        </authorList>
    </citation>
    <scope>NUCLEOTIDE SEQUENCE [LARGE SCALE GENOMIC DNA]</scope>
    <source>
        <strain evidence="12 13">F0055</strain>
    </source>
</reference>
<protein>
    <submittedName>
        <fullName evidence="12">Peptidase M16 inactive domain protein</fullName>
    </submittedName>
</protein>
<dbReference type="InterPro" id="IPR011765">
    <property type="entry name" value="Pept_M16_N"/>
</dbReference>
<dbReference type="AlphaFoldDB" id="L1NEZ1"/>
<dbReference type="PANTHER" id="PTHR43690">
    <property type="entry name" value="NARDILYSIN"/>
    <property type="match status" value="1"/>
</dbReference>
<dbReference type="SUPFAM" id="SSF63411">
    <property type="entry name" value="LuxS/MPP-like metallohydrolase"/>
    <property type="match status" value="4"/>
</dbReference>
<evidence type="ECO:0000256" key="7">
    <source>
        <dbReference type="ARBA" id="ARBA00023049"/>
    </source>
</evidence>
<dbReference type="InterPro" id="IPR001431">
    <property type="entry name" value="Pept_M16_Zn_BS"/>
</dbReference>
<keyword evidence="3" id="KW-0645">Protease</keyword>
<evidence type="ECO:0000256" key="4">
    <source>
        <dbReference type="ARBA" id="ARBA00022723"/>
    </source>
</evidence>
<dbReference type="RefSeq" id="WP_009162098.1">
    <property type="nucleotide sequence ID" value="NZ_KB290984.1"/>
</dbReference>
<dbReference type="PATRIC" id="fig|1127699.3.peg.812"/>
<dbReference type="Pfam" id="PF00675">
    <property type="entry name" value="Peptidase_M16"/>
    <property type="match status" value="1"/>
</dbReference>
<dbReference type="HOGENOM" id="CLU_008156_0_0_10"/>
<keyword evidence="7" id="KW-0482">Metalloprotease</keyword>
<dbReference type="EMBL" id="AMEP01000060">
    <property type="protein sequence ID" value="EKY02074.1"/>
    <property type="molecule type" value="Genomic_DNA"/>
</dbReference>
<feature type="chain" id="PRO_5003954503" evidence="9">
    <location>
        <begin position="23"/>
        <end position="938"/>
    </location>
</feature>
<dbReference type="GO" id="GO:0046872">
    <property type="term" value="F:metal ion binding"/>
    <property type="evidence" value="ECO:0007669"/>
    <property type="project" value="UniProtKB-KW"/>
</dbReference>
<dbReference type="Pfam" id="PF05193">
    <property type="entry name" value="Peptidase_M16_C"/>
    <property type="match status" value="2"/>
</dbReference>
<evidence type="ECO:0000313" key="12">
    <source>
        <dbReference type="EMBL" id="EKY02074.1"/>
    </source>
</evidence>
<evidence type="ECO:0000256" key="2">
    <source>
        <dbReference type="ARBA" id="ARBA00007261"/>
    </source>
</evidence>
<dbReference type="STRING" id="1127699.HMPREF9151_00881"/>
<dbReference type="PROSITE" id="PS00143">
    <property type="entry name" value="INSULINASE"/>
    <property type="match status" value="1"/>
</dbReference>
<keyword evidence="6" id="KW-0862">Zinc</keyword>
<evidence type="ECO:0000256" key="9">
    <source>
        <dbReference type="SAM" id="SignalP"/>
    </source>
</evidence>
<feature type="domain" description="Peptidase M16 C-terminal" evidence="11">
    <location>
        <begin position="693"/>
        <end position="872"/>
    </location>
</feature>
<organism evidence="12 13">
    <name type="scientific">Hoylesella saccharolytica F0055</name>
    <dbReference type="NCBI Taxonomy" id="1127699"/>
    <lineage>
        <taxon>Bacteria</taxon>
        <taxon>Pseudomonadati</taxon>
        <taxon>Bacteroidota</taxon>
        <taxon>Bacteroidia</taxon>
        <taxon>Bacteroidales</taxon>
        <taxon>Prevotellaceae</taxon>
        <taxon>Hoylesella</taxon>
    </lineage>
</organism>
<evidence type="ECO:0000259" key="11">
    <source>
        <dbReference type="Pfam" id="PF05193"/>
    </source>
</evidence>
<dbReference type="Gene3D" id="3.30.830.10">
    <property type="entry name" value="Metalloenzyme, LuxS/M16 peptidase-like"/>
    <property type="match status" value="4"/>
</dbReference>
<evidence type="ECO:0000256" key="3">
    <source>
        <dbReference type="ARBA" id="ARBA00022670"/>
    </source>
</evidence>
<comment type="caution">
    <text evidence="12">The sequence shown here is derived from an EMBL/GenBank/DDBJ whole genome shotgun (WGS) entry which is preliminary data.</text>
</comment>
<evidence type="ECO:0000256" key="6">
    <source>
        <dbReference type="ARBA" id="ARBA00022833"/>
    </source>
</evidence>
<dbReference type="InterPro" id="IPR011249">
    <property type="entry name" value="Metalloenz_LuxS/M16"/>
</dbReference>
<comment type="cofactor">
    <cofactor evidence="1">
        <name>Zn(2+)</name>
        <dbReference type="ChEBI" id="CHEBI:29105"/>
    </cofactor>
</comment>
<dbReference type="OrthoDB" id="9811314at2"/>
<evidence type="ECO:0000256" key="8">
    <source>
        <dbReference type="RuleBase" id="RU004447"/>
    </source>
</evidence>
<feature type="domain" description="Peptidase M16 N-terminal" evidence="10">
    <location>
        <begin position="62"/>
        <end position="186"/>
    </location>
</feature>
<evidence type="ECO:0000256" key="1">
    <source>
        <dbReference type="ARBA" id="ARBA00001947"/>
    </source>
</evidence>
<keyword evidence="5" id="KW-0378">Hydrolase</keyword>
<feature type="domain" description="Peptidase M16 C-terminal" evidence="11">
    <location>
        <begin position="211"/>
        <end position="394"/>
    </location>
</feature>
<gene>
    <name evidence="12" type="ORF">HMPREF9151_00881</name>
</gene>
<dbReference type="GO" id="GO:0006508">
    <property type="term" value="P:proteolysis"/>
    <property type="evidence" value="ECO:0007669"/>
    <property type="project" value="UniProtKB-KW"/>
</dbReference>
<dbReference type="Proteomes" id="UP000010433">
    <property type="component" value="Unassembled WGS sequence"/>
</dbReference>
<evidence type="ECO:0000313" key="13">
    <source>
        <dbReference type="Proteomes" id="UP000010433"/>
    </source>
</evidence>
<sequence length="938" mass="106375">MKRTIKNLFLLLLLVLPTTLWAQLVERDASFRTGQLSNGLTYYIRHNAKEPGMADFYIAQRVGSILEEPRQRGLAHFLEHMAFNGTQNFRGDSTSLGIVPWCETIGVKFGANLNAYTSVEQTVYNVSAVPVKRETVIDSVLLILHDWSHCLLLLDKEIDKERGVIHEEWRTRRAGMATQRMIERVLPVVYKGTKYEDCLPIGSMDIVDHFPYQDLKDYYQKWYRPDLQAIVVVGDINVDQMEAKIKSLFSRIPKPQNPAKRVYYPVNDNKKMIVAVEKDSEQPIMLATLLMKHNVTPDSKKNTVKYQEDGYVEQLITYMLNERLSDIKRRPQSPFLSASVHSGTFLVSRTKDAFSLSLGCRQENIKGSFDAAVGALEQARRYGFTESELARAKAVQLKAAERRYAERNDRTNRYFVQSAVSHFLSSEPMTTAAYDLQLVKQFDLSITLAKVNAATRQLISNRNQVLVVYAPDKPNFPLPASKSLESYVLQAQAQSYSPYKDDVVSDRLITHLPQPGTIKSETDYGKFGVKKLTLSNGVEVYVKPTDFNKDQINMRFYGEGGTSLYPDSDAINFHFIAPSITDAGVGRFDNSALNKLLASKTVRVAPAIGDETQTITGASSVKDLSTMLQLTWLYFTQPRKDTAAFVSNIDRTRSFLTNRDANPQVAYNDSLLAISYGNHPRTRPITADRLKEVSYDKILNIYRDRFSDASGFKMILVGNVNLDTLRPLLCQYIASLPAKGRRDKFADSYPKVRNVDETHLFKKKMNTPSALVTILYTFPRPYTAKSDLALDVFKRVLSIAYTDSVREEKGGTYGVSIDAELDKNTTPNTVVRISFRTDPTKYAELIPIIYRQIAHIAQQGPVASSLDKVKKYLLKNYQQNTINNGYWDYMLYNDLRNGVDFHTGYDQMVKTLAPSDVQQVAKDLLNARRRIEVTMLSE</sequence>
<comment type="similarity">
    <text evidence="2 8">Belongs to the peptidase M16 family.</text>
</comment>
<dbReference type="InterPro" id="IPR007863">
    <property type="entry name" value="Peptidase_M16_C"/>
</dbReference>
<proteinExistence type="inferred from homology"/>
<keyword evidence="4" id="KW-0479">Metal-binding</keyword>